<keyword evidence="3" id="KW-0326">Glycosidase</keyword>
<organism evidence="8 9">
    <name type="scientific">Actinomadura litoris</name>
    <dbReference type="NCBI Taxonomy" id="2678616"/>
    <lineage>
        <taxon>Bacteria</taxon>
        <taxon>Bacillati</taxon>
        <taxon>Actinomycetota</taxon>
        <taxon>Actinomycetes</taxon>
        <taxon>Streptosporangiales</taxon>
        <taxon>Thermomonosporaceae</taxon>
        <taxon>Actinomadura</taxon>
    </lineage>
</organism>
<dbReference type="PANTHER" id="PTHR40079:SF4">
    <property type="entry name" value="GH26 DOMAIN-CONTAINING PROTEIN-RELATED"/>
    <property type="match status" value="1"/>
</dbReference>
<evidence type="ECO:0000256" key="1">
    <source>
        <dbReference type="ARBA" id="ARBA00007754"/>
    </source>
</evidence>
<dbReference type="PANTHER" id="PTHR40079">
    <property type="entry name" value="MANNAN ENDO-1,4-BETA-MANNOSIDASE E-RELATED"/>
    <property type="match status" value="1"/>
</dbReference>
<dbReference type="SUPFAM" id="SSF51445">
    <property type="entry name" value="(Trans)glycosidases"/>
    <property type="match status" value="1"/>
</dbReference>
<dbReference type="Proteomes" id="UP000432015">
    <property type="component" value="Unassembled WGS sequence"/>
</dbReference>
<evidence type="ECO:0000256" key="4">
    <source>
        <dbReference type="PROSITE-ProRule" id="PRU01100"/>
    </source>
</evidence>
<evidence type="ECO:0000313" key="8">
    <source>
        <dbReference type="EMBL" id="MUN39996.1"/>
    </source>
</evidence>
<keyword evidence="2" id="KW-0378">Hydrolase</keyword>
<dbReference type="InterPro" id="IPR022790">
    <property type="entry name" value="GH26_dom"/>
</dbReference>
<dbReference type="GO" id="GO:0006080">
    <property type="term" value="P:substituted mannan metabolic process"/>
    <property type="evidence" value="ECO:0007669"/>
    <property type="project" value="InterPro"/>
</dbReference>
<comment type="caution">
    <text evidence="8">The sequence shown here is derived from an EMBL/GenBank/DDBJ whole genome shotgun (WGS) entry which is preliminary data.</text>
</comment>
<evidence type="ECO:0000256" key="5">
    <source>
        <dbReference type="SAM" id="MobiDB-lite"/>
    </source>
</evidence>
<dbReference type="InterPro" id="IPR000805">
    <property type="entry name" value="Glyco_hydro_26"/>
</dbReference>
<feature type="domain" description="GH26" evidence="7">
    <location>
        <begin position="73"/>
        <end position="351"/>
    </location>
</feature>
<dbReference type="PROSITE" id="PS51764">
    <property type="entry name" value="GH26"/>
    <property type="match status" value="1"/>
</dbReference>
<evidence type="ECO:0000256" key="2">
    <source>
        <dbReference type="ARBA" id="ARBA00022801"/>
    </source>
</evidence>
<feature type="signal peptide" evidence="6">
    <location>
        <begin position="1"/>
        <end position="20"/>
    </location>
</feature>
<proteinExistence type="inferred from homology"/>
<dbReference type="EMBL" id="WOFH01000009">
    <property type="protein sequence ID" value="MUN39996.1"/>
    <property type="molecule type" value="Genomic_DNA"/>
</dbReference>
<comment type="caution">
    <text evidence="4">Lacks conserved residue(s) required for the propagation of feature annotation.</text>
</comment>
<keyword evidence="6" id="KW-0732">Signal</keyword>
<feature type="region of interest" description="Disordered" evidence="5">
    <location>
        <begin position="30"/>
        <end position="107"/>
    </location>
</feature>
<feature type="chain" id="PRO_5029566996" description="GH26 domain-containing protein" evidence="6">
    <location>
        <begin position="21"/>
        <end position="370"/>
    </location>
</feature>
<accession>A0A7K1L6T9</accession>
<evidence type="ECO:0000256" key="3">
    <source>
        <dbReference type="ARBA" id="ARBA00023295"/>
    </source>
</evidence>
<sequence length="370" mass="39311">MVITALAALAAAGCGSGAGAAPKITTTARAGVAPTPPAKGAYFGAYVPPEDVARPKSSAGSPSKTSGSPDGSASPSAGPSGSPSQSPSGSPSGKPTGKDAGRPGMEPVAAFESGLGRQLDIVQSYRGWKSPFPTGLDSSVLASSRYLLLTWGGADTKEIILGEHDELIRSRARAIKATGKPIFLRWSRDMDKKSSQKRVHSAADFIAAWKHLRAVFKQEKVDNVAWVWCPSARGFGSGNAGSFYPGDDEVDWICADAQPGGDYDYRDLSEAVKLFVQWARGRAKPIMIAEFGVPKSYGERRAEWLRAAARTLQDPQVKAVVYFDSDEQADDARDTRRAFAVTGDKRAVSALREIATTPYFNPRNLPVTSD</sequence>
<evidence type="ECO:0000256" key="6">
    <source>
        <dbReference type="SAM" id="SignalP"/>
    </source>
</evidence>
<name>A0A7K1L6T9_9ACTN</name>
<comment type="similarity">
    <text evidence="1 4">Belongs to the glycosyl hydrolase 26 family.</text>
</comment>
<dbReference type="AlphaFoldDB" id="A0A7K1L6T9"/>
<keyword evidence="9" id="KW-1185">Reference proteome</keyword>
<feature type="compositionally biased region" description="Low complexity" evidence="5">
    <location>
        <begin position="55"/>
        <end position="93"/>
    </location>
</feature>
<dbReference type="InterPro" id="IPR017853">
    <property type="entry name" value="GH"/>
</dbReference>
<dbReference type="GO" id="GO:0016985">
    <property type="term" value="F:mannan endo-1,4-beta-mannosidase activity"/>
    <property type="evidence" value="ECO:0007669"/>
    <property type="project" value="InterPro"/>
</dbReference>
<evidence type="ECO:0000313" key="9">
    <source>
        <dbReference type="Proteomes" id="UP000432015"/>
    </source>
</evidence>
<evidence type="ECO:0000259" key="7">
    <source>
        <dbReference type="PROSITE" id="PS51764"/>
    </source>
</evidence>
<dbReference type="Gene3D" id="3.20.20.80">
    <property type="entry name" value="Glycosidases"/>
    <property type="match status" value="1"/>
</dbReference>
<protein>
    <recommendedName>
        <fullName evidence="7">GH26 domain-containing protein</fullName>
    </recommendedName>
</protein>
<reference evidence="8 9" key="1">
    <citation type="submission" date="2019-11" db="EMBL/GenBank/DDBJ databases">
        <authorList>
            <person name="Cao P."/>
        </authorList>
    </citation>
    <scope>NUCLEOTIDE SEQUENCE [LARGE SCALE GENOMIC DNA]</scope>
    <source>
        <strain evidence="8 9">NEAU-AAG5</strain>
    </source>
</reference>
<gene>
    <name evidence="8" type="ORF">GNZ18_25875</name>
</gene>